<evidence type="ECO:0000256" key="2">
    <source>
        <dbReference type="SAM" id="Phobius"/>
    </source>
</evidence>
<feature type="region of interest" description="Disordered" evidence="1">
    <location>
        <begin position="1"/>
        <end position="39"/>
    </location>
</feature>
<dbReference type="EMBL" id="CAUYUJ010005266">
    <property type="protein sequence ID" value="CAK0812979.1"/>
    <property type="molecule type" value="Genomic_DNA"/>
</dbReference>
<dbReference type="Proteomes" id="UP001189429">
    <property type="component" value="Unassembled WGS sequence"/>
</dbReference>
<evidence type="ECO:0000313" key="4">
    <source>
        <dbReference type="Proteomes" id="UP001189429"/>
    </source>
</evidence>
<evidence type="ECO:0000313" key="3">
    <source>
        <dbReference type="EMBL" id="CAK0812979.1"/>
    </source>
</evidence>
<keyword evidence="4" id="KW-1185">Reference proteome</keyword>
<organism evidence="3 4">
    <name type="scientific">Prorocentrum cordatum</name>
    <dbReference type="NCBI Taxonomy" id="2364126"/>
    <lineage>
        <taxon>Eukaryota</taxon>
        <taxon>Sar</taxon>
        <taxon>Alveolata</taxon>
        <taxon>Dinophyceae</taxon>
        <taxon>Prorocentrales</taxon>
        <taxon>Prorocentraceae</taxon>
        <taxon>Prorocentrum</taxon>
    </lineage>
</organism>
<accession>A0ABN9R2K1</accession>
<gene>
    <name evidence="3" type="ORF">PCOR1329_LOCUS17077</name>
</gene>
<evidence type="ECO:0000256" key="1">
    <source>
        <dbReference type="SAM" id="MobiDB-lite"/>
    </source>
</evidence>
<sequence>RRAGSLLHGPPRAPAARRRAGAATLPAAAPTPMPTTAPMATAPTTAIPQQADLAAVFENLYQGGGVLSRALLSFPLPMALLSAYTAVPLFSAGAWALCPSPGLAARALAAVLAGLLGTATGAFLKRTKQAA</sequence>
<feature type="non-terminal residue" evidence="3">
    <location>
        <position position="131"/>
    </location>
</feature>
<reference evidence="3" key="1">
    <citation type="submission" date="2023-10" db="EMBL/GenBank/DDBJ databases">
        <authorList>
            <person name="Chen Y."/>
            <person name="Shah S."/>
            <person name="Dougan E. K."/>
            <person name="Thang M."/>
            <person name="Chan C."/>
        </authorList>
    </citation>
    <scope>NUCLEOTIDE SEQUENCE [LARGE SCALE GENOMIC DNA]</scope>
</reference>
<keyword evidence="2" id="KW-0812">Transmembrane</keyword>
<feature type="transmembrane region" description="Helical" evidence="2">
    <location>
        <begin position="78"/>
        <end position="97"/>
    </location>
</feature>
<feature type="transmembrane region" description="Helical" evidence="2">
    <location>
        <begin position="103"/>
        <end position="124"/>
    </location>
</feature>
<comment type="caution">
    <text evidence="3">The sequence shown here is derived from an EMBL/GenBank/DDBJ whole genome shotgun (WGS) entry which is preliminary data.</text>
</comment>
<evidence type="ECO:0008006" key="5">
    <source>
        <dbReference type="Google" id="ProtNLM"/>
    </source>
</evidence>
<keyword evidence="2" id="KW-1133">Transmembrane helix</keyword>
<protein>
    <recommendedName>
        <fullName evidence="5">TVP38/TMEM64 family membrane protein</fullName>
    </recommendedName>
</protein>
<feature type="non-terminal residue" evidence="3">
    <location>
        <position position="1"/>
    </location>
</feature>
<name>A0ABN9R2K1_9DINO</name>
<proteinExistence type="predicted"/>
<keyword evidence="2" id="KW-0472">Membrane</keyword>